<accession>A0ABU1RZ06</accession>
<dbReference type="Proteomes" id="UP001261871">
    <property type="component" value="Unassembled WGS sequence"/>
</dbReference>
<dbReference type="InterPro" id="IPR025345">
    <property type="entry name" value="DUF4249"/>
</dbReference>
<comment type="caution">
    <text evidence="1">The sequence shown here is derived from an EMBL/GenBank/DDBJ whole genome shotgun (WGS) entry which is preliminary data.</text>
</comment>
<name>A0ABU1RZ06_9FLAO</name>
<dbReference type="Pfam" id="PF14054">
    <property type="entry name" value="DUF4249"/>
    <property type="match status" value="1"/>
</dbReference>
<gene>
    <name evidence="1" type="ORF">J2W95_000688</name>
</gene>
<reference evidence="1 2" key="1">
    <citation type="submission" date="2023-07" db="EMBL/GenBank/DDBJ databases">
        <title>Sorghum-associated microbial communities from plants grown in Nebraska, USA.</title>
        <authorList>
            <person name="Schachtman D."/>
        </authorList>
    </citation>
    <scope>NUCLEOTIDE SEQUENCE [LARGE SCALE GENOMIC DNA]</scope>
    <source>
        <strain evidence="1 2">BE124</strain>
    </source>
</reference>
<sequence>MPLNKTILLLLICFIINGCTEPYILETNTYEEALVVEATITNEFKKQEIILTKTAKLEDKEIKVESGAEIYITDNTGNHYDFEEDSGKYVSTTEFQAIPEREYKLSINTKDGRSFESSIEKLAPINPIQDLKAFVETKEDSIRGVAIHVYNYDPTENAKYYRYKFEETYKIVAPFWTTQKATVVPGPPTAIQLIRNTVDTRVCYGTKNSTDFILTSTTELNENRLDFIVRFISDQNYILSHRYSILVYQYVENLAAYTYYKTLKKLSDSGTLLSPLQPGFFYGNIQSTTNPDNKVIGFFDVSSVTSKRMFFNYIDLFPNESLPPYYTECEELKMKFCDGPVDCNADELIYGFTTNTLTYYRNLDNQYTVYKAPCGDCTTFASGVKPPFWID</sequence>
<protein>
    <recommendedName>
        <fullName evidence="3">DUF4249 domain-containing protein</fullName>
    </recommendedName>
</protein>
<dbReference type="RefSeq" id="WP_310003963.1">
    <property type="nucleotide sequence ID" value="NZ_JAVDTX010000001.1"/>
</dbReference>
<evidence type="ECO:0008006" key="3">
    <source>
        <dbReference type="Google" id="ProtNLM"/>
    </source>
</evidence>
<evidence type="ECO:0000313" key="1">
    <source>
        <dbReference type="EMBL" id="MDR6844008.1"/>
    </source>
</evidence>
<evidence type="ECO:0000313" key="2">
    <source>
        <dbReference type="Proteomes" id="UP001261871"/>
    </source>
</evidence>
<proteinExistence type="predicted"/>
<dbReference type="EMBL" id="JAVDTX010000001">
    <property type="protein sequence ID" value="MDR6844008.1"/>
    <property type="molecule type" value="Genomic_DNA"/>
</dbReference>
<organism evidence="1 2">
    <name type="scientific">Flavobacterium granuli</name>
    <dbReference type="NCBI Taxonomy" id="280093"/>
    <lineage>
        <taxon>Bacteria</taxon>
        <taxon>Pseudomonadati</taxon>
        <taxon>Bacteroidota</taxon>
        <taxon>Flavobacteriia</taxon>
        <taxon>Flavobacteriales</taxon>
        <taxon>Flavobacteriaceae</taxon>
        <taxon>Flavobacterium</taxon>
    </lineage>
</organism>
<keyword evidence="2" id="KW-1185">Reference proteome</keyword>